<keyword evidence="3" id="KW-0677">Repeat</keyword>
<dbReference type="PROSITE" id="PS50294">
    <property type="entry name" value="WD_REPEATS_REGION"/>
    <property type="match status" value="2"/>
</dbReference>
<dbReference type="SMART" id="SM00320">
    <property type="entry name" value="WD40"/>
    <property type="match status" value="3"/>
</dbReference>
<evidence type="ECO:0000313" key="8">
    <source>
        <dbReference type="Proteomes" id="UP000485058"/>
    </source>
</evidence>
<dbReference type="InterPro" id="IPR015943">
    <property type="entry name" value="WD40/YVTN_repeat-like_dom_sf"/>
</dbReference>
<accession>A0A6A0AAJ5</accession>
<dbReference type="AlphaFoldDB" id="A0A6A0AAJ5"/>
<dbReference type="InterPro" id="IPR001680">
    <property type="entry name" value="WD40_rpt"/>
</dbReference>
<gene>
    <name evidence="7" type="ORF">HaLaN_28561</name>
</gene>
<dbReference type="GO" id="GO:0043161">
    <property type="term" value="P:proteasome-mediated ubiquitin-dependent protein catabolic process"/>
    <property type="evidence" value="ECO:0007669"/>
    <property type="project" value="TreeGrafter"/>
</dbReference>
<dbReference type="GO" id="GO:0005634">
    <property type="term" value="C:nucleus"/>
    <property type="evidence" value="ECO:0007669"/>
    <property type="project" value="TreeGrafter"/>
</dbReference>
<evidence type="ECO:0000256" key="3">
    <source>
        <dbReference type="ARBA" id="ARBA00022737"/>
    </source>
</evidence>
<organism evidence="7 8">
    <name type="scientific">Haematococcus lacustris</name>
    <name type="common">Green alga</name>
    <name type="synonym">Haematococcus pluvialis</name>
    <dbReference type="NCBI Taxonomy" id="44745"/>
    <lineage>
        <taxon>Eukaryota</taxon>
        <taxon>Viridiplantae</taxon>
        <taxon>Chlorophyta</taxon>
        <taxon>core chlorophytes</taxon>
        <taxon>Chlorophyceae</taxon>
        <taxon>CS clade</taxon>
        <taxon>Chlamydomonadales</taxon>
        <taxon>Haematococcaceae</taxon>
        <taxon>Haematococcus</taxon>
    </lineage>
</organism>
<evidence type="ECO:0000256" key="5">
    <source>
        <dbReference type="ARBA" id="ARBA00038344"/>
    </source>
</evidence>
<dbReference type="Gene3D" id="2.130.10.10">
    <property type="entry name" value="YVTN repeat-like/Quinoprotein amine dehydrogenase"/>
    <property type="match status" value="2"/>
</dbReference>
<dbReference type="GO" id="GO:0030674">
    <property type="term" value="F:protein-macromolecule adaptor activity"/>
    <property type="evidence" value="ECO:0007669"/>
    <property type="project" value="TreeGrafter"/>
</dbReference>
<dbReference type="SUPFAM" id="SSF50978">
    <property type="entry name" value="WD40 repeat-like"/>
    <property type="match status" value="1"/>
</dbReference>
<sequence length="225" mass="24074">MDPSSGKLLAIADQEGFVTILQTDRILPYSVRLDPGGQRPRAAWEAHKNLVHDLCWAKADSRLYTASGDSTVAVWDTSCATRLATGVEHQLSVKCLTAFGPGGDLFASGSRDGSILVWDVRLPGRRARMADGSSASTLACVWKAEGILSLSVTPQGDRLLVHCASGPHLLYSARAPQSGALATFHYPPSAHPANNRHKWFIRTAFSPDGTAFVAGAADSTAYVWQ</sequence>
<keyword evidence="8" id="KW-1185">Reference proteome</keyword>
<evidence type="ECO:0000256" key="1">
    <source>
        <dbReference type="ARBA" id="ARBA00004906"/>
    </source>
</evidence>
<evidence type="ECO:0000256" key="4">
    <source>
        <dbReference type="ARBA" id="ARBA00022786"/>
    </source>
</evidence>
<dbReference type="PANTHER" id="PTHR22852">
    <property type="entry name" value="LETHAL 2 DENTICLELESS PROTEIN RETINOIC ACID-REGULATED NUCLEAR MATRIX-ASSOCIATED PROTEIN"/>
    <property type="match status" value="1"/>
</dbReference>
<comment type="pathway">
    <text evidence="1">Protein modification; protein ubiquitination.</text>
</comment>
<dbReference type="InterPro" id="IPR036322">
    <property type="entry name" value="WD40_repeat_dom_sf"/>
</dbReference>
<keyword evidence="2 6" id="KW-0853">WD repeat</keyword>
<comment type="caution">
    <text evidence="7">The sequence shown here is derived from an EMBL/GenBank/DDBJ whole genome shotgun (WGS) entry which is preliminary data.</text>
</comment>
<dbReference type="Pfam" id="PF00400">
    <property type="entry name" value="WD40"/>
    <property type="match status" value="3"/>
</dbReference>
<evidence type="ECO:0000256" key="2">
    <source>
        <dbReference type="ARBA" id="ARBA00022574"/>
    </source>
</evidence>
<feature type="repeat" description="WD" evidence="6">
    <location>
        <begin position="44"/>
        <end position="85"/>
    </location>
</feature>
<dbReference type="PROSITE" id="PS50082">
    <property type="entry name" value="WD_REPEATS_2"/>
    <property type="match status" value="3"/>
</dbReference>
<evidence type="ECO:0000256" key="6">
    <source>
        <dbReference type="PROSITE-ProRule" id="PRU00221"/>
    </source>
</evidence>
<reference evidence="7 8" key="1">
    <citation type="submission" date="2020-02" db="EMBL/GenBank/DDBJ databases">
        <title>Draft genome sequence of Haematococcus lacustris strain NIES-144.</title>
        <authorList>
            <person name="Morimoto D."/>
            <person name="Nakagawa S."/>
            <person name="Yoshida T."/>
            <person name="Sawayama S."/>
        </authorList>
    </citation>
    <scope>NUCLEOTIDE SEQUENCE [LARGE SCALE GENOMIC DNA]</scope>
    <source>
        <strain evidence="7 8">NIES-144</strain>
    </source>
</reference>
<dbReference type="EMBL" id="BLLF01004548">
    <property type="protein sequence ID" value="GFH29829.1"/>
    <property type="molecule type" value="Genomic_DNA"/>
</dbReference>
<dbReference type="InterPro" id="IPR020472">
    <property type="entry name" value="WD40_PAC1"/>
</dbReference>
<protein>
    <submittedName>
        <fullName evidence="7">Denticleless protein-like protein</fullName>
    </submittedName>
</protein>
<evidence type="ECO:0000313" key="7">
    <source>
        <dbReference type="EMBL" id="GFH29829.1"/>
    </source>
</evidence>
<proteinExistence type="inferred from homology"/>
<feature type="repeat" description="WD" evidence="6">
    <location>
        <begin position="204"/>
        <end position="225"/>
    </location>
</feature>
<feature type="repeat" description="WD" evidence="6">
    <location>
        <begin position="98"/>
        <end position="121"/>
    </location>
</feature>
<keyword evidence="4" id="KW-0833">Ubl conjugation pathway</keyword>
<dbReference type="PRINTS" id="PR00320">
    <property type="entry name" value="GPROTEINBRPT"/>
</dbReference>
<feature type="non-terminal residue" evidence="7">
    <location>
        <position position="225"/>
    </location>
</feature>
<feature type="non-terminal residue" evidence="7">
    <location>
        <position position="1"/>
    </location>
</feature>
<dbReference type="InterPro" id="IPR051865">
    <property type="entry name" value="WD-repeat_CDT2_adapter"/>
</dbReference>
<name>A0A6A0AAJ5_HAELA</name>
<dbReference type="Proteomes" id="UP000485058">
    <property type="component" value="Unassembled WGS sequence"/>
</dbReference>
<dbReference type="PANTHER" id="PTHR22852:SF0">
    <property type="entry name" value="DENTICLELESS PROTEIN HOMOLOG"/>
    <property type="match status" value="1"/>
</dbReference>
<comment type="similarity">
    <text evidence="5">Belongs to the WD repeat cdt2 family.</text>
</comment>